<dbReference type="SUPFAM" id="SSF116726">
    <property type="entry name" value="TrkA C-terminal domain-like"/>
    <property type="match status" value="1"/>
</dbReference>
<keyword evidence="3" id="KW-0633">Potassium transport</keyword>
<dbReference type="Pfam" id="PF02080">
    <property type="entry name" value="TrkA_C"/>
    <property type="match status" value="1"/>
</dbReference>
<sequence>MQIIVVGGGKMGTHLAGRLQADGEAVTIIEARQGDAERVRRVRPDCTVVCGNASDPQILERAGVRMADVVVAVTGEDEVNLVISMLAKMEFAVPRVVARVNDPRNAWMFTPANGVDVGVNQADIMARFVLEGMNLRDVYTLMRLGRGDHSIVQANVGAGSQVDGSALRDIIFPDQTIVIAVDRKGDITVPNGDTVLQADDEAILFTNGDGRDAIRRLFA</sequence>
<dbReference type="InterPro" id="IPR003148">
    <property type="entry name" value="RCK_N"/>
</dbReference>
<dbReference type="InterPro" id="IPR036721">
    <property type="entry name" value="RCK_C_sf"/>
</dbReference>
<evidence type="ECO:0000256" key="1">
    <source>
        <dbReference type="ARBA" id="ARBA00017378"/>
    </source>
</evidence>
<organism evidence="9 10">
    <name type="scientific">Enorma phocaeensis</name>
    <dbReference type="NCBI Taxonomy" id="1871019"/>
    <lineage>
        <taxon>Bacteria</taxon>
        <taxon>Bacillati</taxon>
        <taxon>Actinomycetota</taxon>
        <taxon>Coriobacteriia</taxon>
        <taxon>Coriobacteriales</taxon>
        <taxon>Coriobacteriaceae</taxon>
        <taxon>Enorma</taxon>
    </lineage>
</organism>
<proteinExistence type="predicted"/>
<keyword evidence="2" id="KW-0813">Transport</keyword>
<evidence type="ECO:0000313" key="10">
    <source>
        <dbReference type="Proteomes" id="UP001529421"/>
    </source>
</evidence>
<dbReference type="Pfam" id="PF02254">
    <property type="entry name" value="TrkA_N"/>
    <property type="match status" value="1"/>
</dbReference>
<evidence type="ECO:0000256" key="4">
    <source>
        <dbReference type="ARBA" id="ARBA00022958"/>
    </source>
</evidence>
<keyword evidence="6" id="KW-0406">Ion transport</keyword>
<dbReference type="PROSITE" id="PS51201">
    <property type="entry name" value="RCK_N"/>
    <property type="match status" value="1"/>
</dbReference>
<evidence type="ECO:0000256" key="6">
    <source>
        <dbReference type="ARBA" id="ARBA00023065"/>
    </source>
</evidence>
<dbReference type="PANTHER" id="PTHR43833:SF5">
    <property type="entry name" value="TRK SYSTEM POTASSIUM UPTAKE PROTEIN TRKA"/>
    <property type="match status" value="1"/>
</dbReference>
<accession>A0ABT7VAZ2</accession>
<evidence type="ECO:0000256" key="5">
    <source>
        <dbReference type="ARBA" id="ARBA00023027"/>
    </source>
</evidence>
<evidence type="ECO:0000256" key="3">
    <source>
        <dbReference type="ARBA" id="ARBA00022538"/>
    </source>
</evidence>
<dbReference type="RefSeq" id="WP_289545884.1">
    <property type="nucleotide sequence ID" value="NZ_JAUDDZ010000016.1"/>
</dbReference>
<dbReference type="InterPro" id="IPR006036">
    <property type="entry name" value="K_uptake_TrkA"/>
</dbReference>
<keyword evidence="4" id="KW-0630">Potassium</keyword>
<keyword evidence="5" id="KW-0520">NAD</keyword>
<gene>
    <name evidence="9" type="ORF">QUW28_09265</name>
</gene>
<dbReference type="InterPro" id="IPR050721">
    <property type="entry name" value="Trk_Ktr_HKT_K-transport"/>
</dbReference>
<dbReference type="Gene3D" id="3.40.50.720">
    <property type="entry name" value="NAD(P)-binding Rossmann-like Domain"/>
    <property type="match status" value="1"/>
</dbReference>
<keyword evidence="10" id="KW-1185">Reference proteome</keyword>
<dbReference type="PANTHER" id="PTHR43833">
    <property type="entry name" value="POTASSIUM CHANNEL PROTEIN 2-RELATED-RELATED"/>
    <property type="match status" value="1"/>
</dbReference>
<dbReference type="SUPFAM" id="SSF51735">
    <property type="entry name" value="NAD(P)-binding Rossmann-fold domains"/>
    <property type="match status" value="1"/>
</dbReference>
<dbReference type="PROSITE" id="PS51202">
    <property type="entry name" value="RCK_C"/>
    <property type="match status" value="1"/>
</dbReference>
<evidence type="ECO:0000259" key="8">
    <source>
        <dbReference type="PROSITE" id="PS51202"/>
    </source>
</evidence>
<feature type="domain" description="RCK C-terminal" evidence="8">
    <location>
        <begin position="139"/>
        <end position="219"/>
    </location>
</feature>
<evidence type="ECO:0000259" key="7">
    <source>
        <dbReference type="PROSITE" id="PS51201"/>
    </source>
</evidence>
<dbReference type="Proteomes" id="UP001529421">
    <property type="component" value="Unassembled WGS sequence"/>
</dbReference>
<dbReference type="InterPro" id="IPR006037">
    <property type="entry name" value="RCK_C"/>
</dbReference>
<dbReference type="EMBL" id="JAUDDZ010000016">
    <property type="protein sequence ID" value="MDM8275676.1"/>
    <property type="molecule type" value="Genomic_DNA"/>
</dbReference>
<evidence type="ECO:0000313" key="9">
    <source>
        <dbReference type="EMBL" id="MDM8275676.1"/>
    </source>
</evidence>
<evidence type="ECO:0000256" key="2">
    <source>
        <dbReference type="ARBA" id="ARBA00022448"/>
    </source>
</evidence>
<feature type="domain" description="RCK N-terminal" evidence="7">
    <location>
        <begin position="1"/>
        <end position="119"/>
    </location>
</feature>
<name>A0ABT7VAZ2_9ACTN</name>
<reference evidence="10" key="1">
    <citation type="submission" date="2023-06" db="EMBL/GenBank/DDBJ databases">
        <title>Identification and characterization of horizontal gene transfer across gut microbiota members of farm animals based on homology search.</title>
        <authorList>
            <person name="Zeman M."/>
            <person name="Kubasova T."/>
            <person name="Jahodarova E."/>
            <person name="Nykrynova M."/>
            <person name="Rychlik I."/>
        </authorList>
    </citation>
    <scope>NUCLEOTIDE SEQUENCE [LARGE SCALE GENOMIC DNA]</scope>
    <source>
        <strain evidence="10">154_Feed</strain>
    </source>
</reference>
<dbReference type="PRINTS" id="PR00335">
    <property type="entry name" value="KUPTAKETRKA"/>
</dbReference>
<dbReference type="Gene3D" id="3.30.70.1450">
    <property type="entry name" value="Regulator of K+ conductance, C-terminal domain"/>
    <property type="match status" value="1"/>
</dbReference>
<comment type="caution">
    <text evidence="9">The sequence shown here is derived from an EMBL/GenBank/DDBJ whole genome shotgun (WGS) entry which is preliminary data.</text>
</comment>
<protein>
    <recommendedName>
        <fullName evidence="1">Trk system potassium uptake protein TrkA</fullName>
    </recommendedName>
</protein>
<dbReference type="InterPro" id="IPR036291">
    <property type="entry name" value="NAD(P)-bd_dom_sf"/>
</dbReference>